<dbReference type="Proteomes" id="UP000186895">
    <property type="component" value="Unassembled WGS sequence"/>
</dbReference>
<protein>
    <submittedName>
        <fullName evidence="2">Uncharacterized protein</fullName>
    </submittedName>
</protein>
<dbReference type="AlphaFoldDB" id="A0A1N6PCD6"/>
<evidence type="ECO:0000313" key="3">
    <source>
        <dbReference type="Proteomes" id="UP000186895"/>
    </source>
</evidence>
<evidence type="ECO:0000313" key="2">
    <source>
        <dbReference type="EMBL" id="SIQ01984.1"/>
    </source>
</evidence>
<sequence length="203" mass="22837">MGYEPGSASGSALHNPRRRSLVQIQPPLPNLEKADFERDRLFRFLGNGLRAMVARRAQLFITPGEGRWFKSSPRYQIQRKPISKEIGFFAFWTMGYEPGSASGSALHNPGRRSLVQIQPPLPNLEKADFERDRLFRFLGNGLRAGSASGSALCNPGRRPLVQIQPPLPNLEKADFERDRLFRFLGNGSRALVARRAQLLISPR</sequence>
<dbReference type="EMBL" id="FTMN01000001">
    <property type="protein sequence ID" value="SIQ01984.1"/>
    <property type="molecule type" value="Genomic_DNA"/>
</dbReference>
<feature type="region of interest" description="Disordered" evidence="1">
    <location>
        <begin position="1"/>
        <end position="20"/>
    </location>
</feature>
<proteinExistence type="predicted"/>
<name>A0A1N6PCD6_9GAMM</name>
<accession>A0A1N6PCD6</accession>
<evidence type="ECO:0000256" key="1">
    <source>
        <dbReference type="SAM" id="MobiDB-lite"/>
    </source>
</evidence>
<reference evidence="2 3" key="1">
    <citation type="submission" date="2017-01" db="EMBL/GenBank/DDBJ databases">
        <authorList>
            <person name="Mah S.A."/>
            <person name="Swanson W.J."/>
            <person name="Moy G.W."/>
            <person name="Vacquier V.D."/>
        </authorList>
    </citation>
    <scope>NUCLEOTIDE SEQUENCE [LARGE SCALE GENOMIC DNA]</scope>
    <source>
        <strain evidence="2 3">DSM 7027</strain>
    </source>
</reference>
<gene>
    <name evidence="2" type="ORF">SAMN05421647_101938</name>
</gene>
<organism evidence="2 3">
    <name type="scientific">Marinobacterium stanieri</name>
    <dbReference type="NCBI Taxonomy" id="49186"/>
    <lineage>
        <taxon>Bacteria</taxon>
        <taxon>Pseudomonadati</taxon>
        <taxon>Pseudomonadota</taxon>
        <taxon>Gammaproteobacteria</taxon>
        <taxon>Oceanospirillales</taxon>
        <taxon>Oceanospirillaceae</taxon>
        <taxon>Marinobacterium</taxon>
    </lineage>
</organism>
<keyword evidence="3" id="KW-1185">Reference proteome</keyword>